<name>A0A131ZVM2_SARSC</name>
<proteinExistence type="predicted"/>
<accession>A0A131ZVM2</accession>
<evidence type="ECO:0000313" key="4">
    <source>
        <dbReference type="Proteomes" id="UP000616769"/>
    </source>
</evidence>
<gene>
    <name evidence="3" type="ORF">QR98_0013030</name>
</gene>
<evidence type="ECO:0000313" key="3">
    <source>
        <dbReference type="EMBL" id="KPM02878.1"/>
    </source>
</evidence>
<reference evidence="3 4" key="1">
    <citation type="journal article" date="2015" name="Parasit. Vectors">
        <title>Draft genome of the scabies mite.</title>
        <authorList>
            <person name="Rider S.D.Jr."/>
            <person name="Morgan M.S."/>
            <person name="Arlian L.G."/>
        </authorList>
    </citation>
    <scope>NUCLEOTIDE SEQUENCE [LARGE SCALE GENOMIC DNA]</scope>
    <source>
        <strain evidence="3">Arlian Lab</strain>
    </source>
</reference>
<evidence type="ECO:0000256" key="2">
    <source>
        <dbReference type="SAM" id="Phobius"/>
    </source>
</evidence>
<dbReference type="InterPro" id="IPR006149">
    <property type="entry name" value="EB_dom"/>
</dbReference>
<organism evidence="3 4">
    <name type="scientific">Sarcoptes scabiei</name>
    <name type="common">Itch mite</name>
    <name type="synonym">Acarus scabiei</name>
    <dbReference type="NCBI Taxonomy" id="52283"/>
    <lineage>
        <taxon>Eukaryota</taxon>
        <taxon>Metazoa</taxon>
        <taxon>Ecdysozoa</taxon>
        <taxon>Arthropoda</taxon>
        <taxon>Chelicerata</taxon>
        <taxon>Arachnida</taxon>
        <taxon>Acari</taxon>
        <taxon>Acariformes</taxon>
        <taxon>Sarcoptiformes</taxon>
        <taxon>Astigmata</taxon>
        <taxon>Psoroptidia</taxon>
        <taxon>Sarcoptoidea</taxon>
        <taxon>Sarcoptidae</taxon>
        <taxon>Sarcoptinae</taxon>
        <taxon>Sarcoptes</taxon>
    </lineage>
</organism>
<feature type="compositionally biased region" description="Polar residues" evidence="1">
    <location>
        <begin position="143"/>
        <end position="156"/>
    </location>
</feature>
<feature type="transmembrane region" description="Helical" evidence="2">
    <location>
        <begin position="91"/>
        <end position="113"/>
    </location>
</feature>
<dbReference type="EMBL" id="JXLN01003202">
    <property type="protein sequence ID" value="KPM02878.1"/>
    <property type="molecule type" value="Genomic_DNA"/>
</dbReference>
<evidence type="ECO:0000256" key="1">
    <source>
        <dbReference type="SAM" id="MobiDB-lite"/>
    </source>
</evidence>
<keyword evidence="2" id="KW-0812">Transmembrane</keyword>
<dbReference type="Proteomes" id="UP000616769">
    <property type="component" value="Unassembled WGS sequence"/>
</dbReference>
<feature type="compositionally biased region" description="Basic residues" evidence="1">
    <location>
        <begin position="131"/>
        <end position="141"/>
    </location>
</feature>
<comment type="caution">
    <text evidence="3">The sequence shown here is derived from an EMBL/GenBank/DDBJ whole genome shotgun (WGS) entry which is preliminary data.</text>
</comment>
<dbReference type="AlphaFoldDB" id="A0A131ZVM2"/>
<sequence>MCLKNLVIPIKHAYCDSDNYCRCEEGYVAVNNHHCAQIQYPGHPCEHDVVCKDENSFCNHATYHHVCECKKNHLYDPLQKKCVPCQKSTPLFPMTAIILIACIGIFCGCGIICHNFRSHPELSNMNNAIRNRNHRYPRRRSNSASRQTNDHIITADSSETAGPSLLRAGSLSGSSKFDSIIIYDEPPPRYEDAIKGYPDAIVIDSSTIASNQTVAAKS</sequence>
<dbReference type="OrthoDB" id="6510547at2759"/>
<dbReference type="Pfam" id="PF01683">
    <property type="entry name" value="EB"/>
    <property type="match status" value="1"/>
</dbReference>
<keyword evidence="2" id="KW-1133">Transmembrane helix</keyword>
<dbReference type="VEuPathDB" id="VectorBase:SSCA006757"/>
<keyword evidence="2" id="KW-0472">Membrane</keyword>
<feature type="region of interest" description="Disordered" evidence="1">
    <location>
        <begin position="131"/>
        <end position="156"/>
    </location>
</feature>
<protein>
    <submittedName>
        <fullName evidence="3">Uncharacterized protein</fullName>
    </submittedName>
</protein>